<accession>A0A1M5Q181</accession>
<keyword evidence="1" id="KW-0732">Signal</keyword>
<dbReference type="EMBL" id="FQXK01000003">
    <property type="protein sequence ID" value="SHH08037.1"/>
    <property type="molecule type" value="Genomic_DNA"/>
</dbReference>
<evidence type="ECO:0000313" key="2">
    <source>
        <dbReference type="EMBL" id="SHH08037.1"/>
    </source>
</evidence>
<dbReference type="AlphaFoldDB" id="A0A1M5Q181"/>
<gene>
    <name evidence="2" type="ORF">SAMN02745229_00171</name>
</gene>
<evidence type="ECO:0000256" key="1">
    <source>
        <dbReference type="SAM" id="SignalP"/>
    </source>
</evidence>
<feature type="signal peptide" evidence="1">
    <location>
        <begin position="1"/>
        <end position="22"/>
    </location>
</feature>
<organism evidence="2 3">
    <name type="scientific">Butyrivibrio fibrisolvens DSM 3071</name>
    <dbReference type="NCBI Taxonomy" id="1121131"/>
    <lineage>
        <taxon>Bacteria</taxon>
        <taxon>Bacillati</taxon>
        <taxon>Bacillota</taxon>
        <taxon>Clostridia</taxon>
        <taxon>Lachnospirales</taxon>
        <taxon>Lachnospiraceae</taxon>
        <taxon>Butyrivibrio</taxon>
    </lineage>
</organism>
<dbReference type="GeneID" id="89509086"/>
<evidence type="ECO:0000313" key="3">
    <source>
        <dbReference type="Proteomes" id="UP000184278"/>
    </source>
</evidence>
<sequence>MHIKRFLAIPLTAMLLLSSVNSVNLRALAAHSEAGVFEELEIEDAYGLNSEIESPDDEETLIEESYELFSEDSEEDIFIYEDDEIDPAFDIEEESERATEEESTFEADPPFSEDRMTLYHEAKAYVNVHSSADFGLDRDATDEERDTFSEWKKNETFKWSISNGNVIKLLSYESGADGERQKLDSVSGTGKTFVEFIPAKEGEATLTVEVGKIKKSATITVASDFSLDKDQINLSMGVNPSDTITLKAKSETGVEPTVTFNFYGEAYDEEGNKYENENAVTITELTDEKTFVDNVLTKKYEIKARDGLSHGGGNANFIVNGEIYLSAKVNIAGIERVEMSDFWGFEKFDEPDEDGAMGRIENGQFITMETWLRGAKIYYNVEYSEEFPAETTPEVVIALGKVYETPIEVYSTIEHGFARISAVAVKDGYANSEFKDMVVHLDNWDIWNGIGEIDRGKFDNDPSKIATSGLVISTIPWGDYDEEHRPSEYEFVYTGTKIDHDGNVRVYYNGRSLVEGTDFKLTYSNNTKVYVLPENLTDADKKKAPSFTVTGIGNYNFKETTYFSILPINLNFCRPTNGPTIMVFADDSKLLKKAVIELTFVNKGKEAKLKNGKDYAIYFNKNTPDGPDFEHALTAQQLLDDIKANKNDWNNYRINARGIGNFTGNLDNGGSVNLLVLPAEEKANFVNLGEAKMPKLPAFDYSESEVEGKLVPDLQSTKLIKQFAEGTLKVTSKGKELKYMDDEKYAALSDTDKKYPYYYTVRDPGANDERTNRYPGTQNFIEIVPYENGDDETGYRSNLLGERTLFFTINAWTLDLVDYATKIPYRGTSILAYAEDENHDWRPDLSSIAAEGKTTARVINKATGKELESDRYDVWSNDNYGDVGTFTIIVQGRPDRGTDGRIYKKIKITPRKLTADDLNKTVFVEYWEDLNNISYSVGGAEPNFDVTGRFYGEETVWLEYGRDFTVSYVNNKKAGQKGSVTLKFKGGYSGTIKKALEFTVTKKEFTPWNSIWLTANDIVYKNKKNNFKTKYTLVDNNVALKEKKDYTVEGTVSYRYAEDYMENDKVKYSKGTEINDGDIVPAGAIIQMDLQAKAKNENYAQPEGDPLFFSATYIVGEALLSSCKIKVADQKYTGKEVIPSKADVSITYKGTPITDFEIYGFTNNVKAGTASMYIRANGNICGTKKITFKIVKAK</sequence>
<dbReference type="RefSeq" id="WP_073384738.1">
    <property type="nucleotide sequence ID" value="NZ_FQXK01000003.1"/>
</dbReference>
<dbReference type="OrthoDB" id="2081414at2"/>
<keyword evidence="3" id="KW-1185">Reference proteome</keyword>
<feature type="chain" id="PRO_5038553193" evidence="1">
    <location>
        <begin position="23"/>
        <end position="1194"/>
    </location>
</feature>
<protein>
    <submittedName>
        <fullName evidence="2">Uncharacterized protein</fullName>
    </submittedName>
</protein>
<dbReference type="Proteomes" id="UP000184278">
    <property type="component" value="Unassembled WGS sequence"/>
</dbReference>
<name>A0A1M5Q181_BUTFI</name>
<reference evidence="3" key="1">
    <citation type="submission" date="2016-11" db="EMBL/GenBank/DDBJ databases">
        <authorList>
            <person name="Varghese N."/>
            <person name="Submissions S."/>
        </authorList>
    </citation>
    <scope>NUCLEOTIDE SEQUENCE [LARGE SCALE GENOMIC DNA]</scope>
    <source>
        <strain evidence="3">DSM 3071</strain>
    </source>
</reference>
<proteinExistence type="predicted"/>